<dbReference type="Proteomes" id="UP000177785">
    <property type="component" value="Unassembled WGS sequence"/>
</dbReference>
<evidence type="ECO:0000313" key="3">
    <source>
        <dbReference type="Proteomes" id="UP000177785"/>
    </source>
</evidence>
<organism evidence="2 3">
    <name type="scientific">Candidatus Ryanbacteria bacterium RIFCSPHIGHO2_01_FULL_48_27</name>
    <dbReference type="NCBI Taxonomy" id="1802115"/>
    <lineage>
        <taxon>Bacteria</taxon>
        <taxon>Candidatus Ryaniibacteriota</taxon>
    </lineage>
</organism>
<protein>
    <submittedName>
        <fullName evidence="2">Uncharacterized protein</fullName>
    </submittedName>
</protein>
<name>A0A1G2G7C9_9BACT</name>
<gene>
    <name evidence="2" type="ORF">A2756_02620</name>
</gene>
<proteinExistence type="predicted"/>
<reference evidence="2 3" key="1">
    <citation type="journal article" date="2016" name="Nat. Commun.">
        <title>Thousands of microbial genomes shed light on interconnected biogeochemical processes in an aquifer system.</title>
        <authorList>
            <person name="Anantharaman K."/>
            <person name="Brown C.T."/>
            <person name="Hug L.A."/>
            <person name="Sharon I."/>
            <person name="Castelle C.J."/>
            <person name="Probst A.J."/>
            <person name="Thomas B.C."/>
            <person name="Singh A."/>
            <person name="Wilkins M.J."/>
            <person name="Karaoz U."/>
            <person name="Brodie E.L."/>
            <person name="Williams K.H."/>
            <person name="Hubbard S.S."/>
            <person name="Banfield J.F."/>
        </authorList>
    </citation>
    <scope>NUCLEOTIDE SEQUENCE [LARGE SCALE GENOMIC DNA]</scope>
</reference>
<keyword evidence="1" id="KW-1133">Transmembrane helix</keyword>
<accession>A0A1G2G7C9</accession>
<evidence type="ECO:0000313" key="2">
    <source>
        <dbReference type="EMBL" id="OGZ45778.1"/>
    </source>
</evidence>
<comment type="caution">
    <text evidence="2">The sequence shown here is derived from an EMBL/GenBank/DDBJ whole genome shotgun (WGS) entry which is preliminary data.</text>
</comment>
<feature type="transmembrane region" description="Helical" evidence="1">
    <location>
        <begin position="7"/>
        <end position="25"/>
    </location>
</feature>
<keyword evidence="1" id="KW-0472">Membrane</keyword>
<dbReference type="AlphaFoldDB" id="A0A1G2G7C9"/>
<sequence>MESNNKGTYIVLAFAVIAGLLYGAWRLMSYSITQDLGGSDEDMVFCTQEALQCPDGSYVGRSGAQCAFAPCPDQTSFTGTLQQSADGFALIIASPENGGVGEVAYRMPLVLKVSNVLGQLVGRKVRVYGSFTEGATLAVDHLEELKGDAGDPTLGEVGVGKAVFINGVRVTLDKIVQDSRCPVDVQCIQAGWVTARVTLQSTTDKETRDMRSDAGDVAFDSYQVSIESVQPVPISSATPDPTSYLVTFRVRANQ</sequence>
<dbReference type="STRING" id="1802115.A2756_02620"/>
<keyword evidence="1" id="KW-0812">Transmembrane</keyword>
<evidence type="ECO:0000256" key="1">
    <source>
        <dbReference type="SAM" id="Phobius"/>
    </source>
</evidence>
<dbReference type="EMBL" id="MHNL01000005">
    <property type="protein sequence ID" value="OGZ45778.1"/>
    <property type="molecule type" value="Genomic_DNA"/>
</dbReference>